<evidence type="ECO:0000256" key="1">
    <source>
        <dbReference type="SAM" id="Phobius"/>
    </source>
</evidence>
<keyword evidence="1" id="KW-1133">Transmembrane helix</keyword>
<accession>A0A6M2DE96</accession>
<proteinExistence type="predicted"/>
<reference evidence="2" key="1">
    <citation type="submission" date="2019-09" db="EMBL/GenBank/DDBJ databases">
        <title>Organ-specific transcriptomic study of the physiology of the cattle tick, Rhipicephalus microplus.</title>
        <authorList>
            <person name="Tirloni L."/>
            <person name="Braz G."/>
            <person name="Gandara A.C.P."/>
            <person name="Sabadin G.A."/>
            <person name="da Silva R.M."/>
            <person name="Guizzo M.G."/>
            <person name="Machado J.A."/>
            <person name="Costa E.P."/>
            <person name="Gomes H.F."/>
            <person name="Moraes J."/>
            <person name="Mota M.B.S."/>
            <person name="Mesquita R.D."/>
            <person name="Alvarenga P.H."/>
            <person name="Alves F."/>
            <person name="Seixas A."/>
            <person name="da Fonseca R.N."/>
            <person name="Fogaca A."/>
            <person name="Logullo C."/>
            <person name="Tanaka A."/>
            <person name="Daffre S."/>
            <person name="Termignoni C."/>
            <person name="Vaz I.S.Jr."/>
            <person name="Oliveira P.L."/>
            <person name="Ribeiro J.M."/>
        </authorList>
    </citation>
    <scope>NUCLEOTIDE SEQUENCE</scope>
    <source>
        <strain evidence="2">Porto Alegre</strain>
    </source>
</reference>
<feature type="transmembrane region" description="Helical" evidence="1">
    <location>
        <begin position="23"/>
        <end position="44"/>
    </location>
</feature>
<dbReference type="EMBL" id="GHWJ01010520">
    <property type="protein sequence ID" value="NOV43257.1"/>
    <property type="molecule type" value="Transcribed_RNA"/>
</dbReference>
<name>A0A6M2DE96_RHIMP</name>
<evidence type="ECO:0000313" key="2">
    <source>
        <dbReference type="EMBL" id="NOV43257.1"/>
    </source>
</evidence>
<keyword evidence="1" id="KW-0472">Membrane</keyword>
<sequence length="80" mass="9491">MCQDAQCLKPLKQPLLSSCKFPLLWLTLQPLSFAFLTCSHTFLAGFQHFNFFSFFFLFFATESHGVHTWWESFWLENMLC</sequence>
<protein>
    <submittedName>
        <fullName evidence="2">Putative secreted protein</fullName>
    </submittedName>
</protein>
<dbReference type="AlphaFoldDB" id="A0A6M2DE96"/>
<keyword evidence="1" id="KW-0812">Transmembrane</keyword>
<organism evidence="2">
    <name type="scientific">Rhipicephalus microplus</name>
    <name type="common">Cattle tick</name>
    <name type="synonym">Boophilus microplus</name>
    <dbReference type="NCBI Taxonomy" id="6941"/>
    <lineage>
        <taxon>Eukaryota</taxon>
        <taxon>Metazoa</taxon>
        <taxon>Ecdysozoa</taxon>
        <taxon>Arthropoda</taxon>
        <taxon>Chelicerata</taxon>
        <taxon>Arachnida</taxon>
        <taxon>Acari</taxon>
        <taxon>Parasitiformes</taxon>
        <taxon>Ixodida</taxon>
        <taxon>Ixodoidea</taxon>
        <taxon>Ixodidae</taxon>
        <taxon>Rhipicephalinae</taxon>
        <taxon>Rhipicephalus</taxon>
        <taxon>Boophilus</taxon>
    </lineage>
</organism>